<organism evidence="1">
    <name type="scientific">uncultured bacterium</name>
    <name type="common">gcode 4</name>
    <dbReference type="NCBI Taxonomy" id="1234023"/>
    <lineage>
        <taxon>Bacteria</taxon>
        <taxon>environmental samples</taxon>
    </lineage>
</organism>
<sequence>MSIWMVVDKSQATEVKEQLFLPPTPLLKIKKRPEEIEQEIIYRVINKVRHLLWLPTILPSTPYYRK</sequence>
<proteinExistence type="predicted"/>
<accession>K2AWJ2</accession>
<reference evidence="1" key="1">
    <citation type="journal article" date="2012" name="Science">
        <title>Fermentation, hydrogen, and sulfur metabolism in multiple uncultivated bacterial phyla.</title>
        <authorList>
            <person name="Wrighton K.C."/>
            <person name="Thomas B.C."/>
            <person name="Sharon I."/>
            <person name="Miller C.S."/>
            <person name="Castelle C.J."/>
            <person name="VerBerkmoes N.C."/>
            <person name="Wilkins M.J."/>
            <person name="Hettich R.L."/>
            <person name="Lipton M.S."/>
            <person name="Williams K.H."/>
            <person name="Long P.E."/>
            <person name="Banfield J.F."/>
        </authorList>
    </citation>
    <scope>NUCLEOTIDE SEQUENCE [LARGE SCALE GENOMIC DNA]</scope>
</reference>
<dbReference type="AlphaFoldDB" id="K2AWJ2"/>
<evidence type="ECO:0000313" key="1">
    <source>
        <dbReference type="EMBL" id="EKD66066.1"/>
    </source>
</evidence>
<protein>
    <submittedName>
        <fullName evidence="1">Uncharacterized protein</fullName>
    </submittedName>
</protein>
<dbReference type="EMBL" id="AMFJ01021653">
    <property type="protein sequence ID" value="EKD66066.1"/>
    <property type="molecule type" value="Genomic_DNA"/>
</dbReference>
<gene>
    <name evidence="1" type="ORF">ACD_49C00067G0052</name>
</gene>
<name>K2AWJ2_9BACT</name>
<comment type="caution">
    <text evidence="1">The sequence shown here is derived from an EMBL/GenBank/DDBJ whole genome shotgun (WGS) entry which is preliminary data.</text>
</comment>